<evidence type="ECO:0000313" key="3">
    <source>
        <dbReference type="Proteomes" id="UP001497482"/>
    </source>
</evidence>
<protein>
    <submittedName>
        <fullName evidence="2">Uncharacterized protein</fullName>
    </submittedName>
</protein>
<gene>
    <name evidence="2" type="ORF">KC01_LOCUS5329</name>
</gene>
<sequence>MPELVREGTGLSDSTSEEQSLSSYTSESFDDNASIVTVIRLVNDAVNNIESEVSNMDKEPQRNSPVRRHQPSNDEICLEFVKEYLVDSSHWESSSQSASWLSPSRLRPPETTSPYNLDDTQSIKRGGSTRSLQLDYRVMSFGSGGDRGRTRGSGKRMFQWERNQSGEWERKRVLDHETHNLDLASYNDSPVYEEYTETSPGDTDGLYDTLPPTRPAYEGYPSSPPGLNLHPAQLLPPLRAWDLQTEQWRQSSQEEEVEVTAATLTGTGDELEKLLNLVSLRARRATRINRASTGSEPSSGWDSYH</sequence>
<dbReference type="AlphaFoldDB" id="A0AAV2JCD2"/>
<dbReference type="Proteomes" id="UP001497482">
    <property type="component" value="Chromosome 11"/>
</dbReference>
<feature type="region of interest" description="Disordered" evidence="1">
    <location>
        <begin position="97"/>
        <end position="127"/>
    </location>
</feature>
<name>A0AAV2JCD2_KNICA</name>
<feature type="compositionally biased region" description="Polar residues" evidence="1">
    <location>
        <begin position="289"/>
        <end position="305"/>
    </location>
</feature>
<keyword evidence="3" id="KW-1185">Reference proteome</keyword>
<evidence type="ECO:0000256" key="1">
    <source>
        <dbReference type="SAM" id="MobiDB-lite"/>
    </source>
</evidence>
<reference evidence="2 3" key="1">
    <citation type="submission" date="2024-04" db="EMBL/GenBank/DDBJ databases">
        <authorList>
            <person name="Waldvogel A.-M."/>
            <person name="Schoenle A."/>
        </authorList>
    </citation>
    <scope>NUCLEOTIDE SEQUENCE [LARGE SCALE GENOMIC DNA]</scope>
</reference>
<proteinExistence type="predicted"/>
<evidence type="ECO:0000313" key="2">
    <source>
        <dbReference type="EMBL" id="CAL1573420.1"/>
    </source>
</evidence>
<feature type="region of interest" description="Disordered" evidence="1">
    <location>
        <begin position="286"/>
        <end position="305"/>
    </location>
</feature>
<feature type="region of interest" description="Disordered" evidence="1">
    <location>
        <begin position="51"/>
        <end position="71"/>
    </location>
</feature>
<feature type="region of interest" description="Disordered" evidence="1">
    <location>
        <begin position="1"/>
        <end position="28"/>
    </location>
</feature>
<feature type="compositionally biased region" description="Low complexity" evidence="1">
    <location>
        <begin position="11"/>
        <end position="27"/>
    </location>
</feature>
<dbReference type="EMBL" id="OZ035833">
    <property type="protein sequence ID" value="CAL1573420.1"/>
    <property type="molecule type" value="Genomic_DNA"/>
</dbReference>
<organism evidence="2 3">
    <name type="scientific">Knipowitschia caucasica</name>
    <name type="common">Caucasian dwarf goby</name>
    <name type="synonym">Pomatoschistus caucasicus</name>
    <dbReference type="NCBI Taxonomy" id="637954"/>
    <lineage>
        <taxon>Eukaryota</taxon>
        <taxon>Metazoa</taxon>
        <taxon>Chordata</taxon>
        <taxon>Craniata</taxon>
        <taxon>Vertebrata</taxon>
        <taxon>Euteleostomi</taxon>
        <taxon>Actinopterygii</taxon>
        <taxon>Neopterygii</taxon>
        <taxon>Teleostei</taxon>
        <taxon>Neoteleostei</taxon>
        <taxon>Acanthomorphata</taxon>
        <taxon>Gobiaria</taxon>
        <taxon>Gobiiformes</taxon>
        <taxon>Gobioidei</taxon>
        <taxon>Gobiidae</taxon>
        <taxon>Gobiinae</taxon>
        <taxon>Knipowitschia</taxon>
    </lineage>
</organism>
<feature type="compositionally biased region" description="Polar residues" evidence="1">
    <location>
        <begin position="110"/>
        <end position="120"/>
    </location>
</feature>
<accession>A0AAV2JCD2</accession>